<dbReference type="Pfam" id="PF12146">
    <property type="entry name" value="Hydrolase_4"/>
    <property type="match status" value="1"/>
</dbReference>
<dbReference type="InterPro" id="IPR022742">
    <property type="entry name" value="Hydrolase_4"/>
</dbReference>
<keyword evidence="3" id="KW-1185">Reference proteome</keyword>
<dbReference type="SUPFAM" id="SSF53474">
    <property type="entry name" value="alpha/beta-Hydrolases"/>
    <property type="match status" value="1"/>
</dbReference>
<accession>A0A1M6W233</accession>
<organism evidence="2 3">
    <name type="scientific">Roseovarius marisflavi</name>
    <dbReference type="NCBI Taxonomy" id="1054996"/>
    <lineage>
        <taxon>Bacteria</taxon>
        <taxon>Pseudomonadati</taxon>
        <taxon>Pseudomonadota</taxon>
        <taxon>Alphaproteobacteria</taxon>
        <taxon>Rhodobacterales</taxon>
        <taxon>Roseobacteraceae</taxon>
        <taxon>Roseovarius</taxon>
    </lineage>
</organism>
<evidence type="ECO:0000313" key="2">
    <source>
        <dbReference type="EMBL" id="SHK87737.1"/>
    </source>
</evidence>
<evidence type="ECO:0000259" key="1">
    <source>
        <dbReference type="Pfam" id="PF12146"/>
    </source>
</evidence>
<sequence length="327" mass="34907">MRGALKWLGRAVLAFVLLAIAGFVLAPIEEIAAPAPFESRKFGKGVGVYLESVESAYSDIRPDSQKRVIWAGQAETRTPISVVYLHGFSASSQEIRPVPDRMAEALGANLVYTRFRGHGRTPDAMGEATVRDWMNDAAEALAVARAVGGRVIVLATSTGATIAAAALHDPALREGVAGVIMVSPNFGINNPMAPLLTLPGARHWLPLLAGKRRKFEPRSRLQAAEWTTEYPSAAVFPMAEIVAHARGLDYGDVTVPALFYYSDDDKVVRPDLTAGIEQGWGGPVTRMRPALAPGDDAYAHVIAGDIMSPGNTEGAIALMLGWINGIL</sequence>
<proteinExistence type="predicted"/>
<feature type="domain" description="Serine aminopeptidase S33" evidence="1">
    <location>
        <begin position="81"/>
        <end position="270"/>
    </location>
</feature>
<keyword evidence="2" id="KW-0378">Hydrolase</keyword>
<gene>
    <name evidence="2" type="ORF">SAMN05444414_10263</name>
</gene>
<name>A0A1M6W233_9RHOB</name>
<dbReference type="EMBL" id="FRBN01000002">
    <property type="protein sequence ID" value="SHK87737.1"/>
    <property type="molecule type" value="Genomic_DNA"/>
</dbReference>
<dbReference type="InterPro" id="IPR029058">
    <property type="entry name" value="AB_hydrolase_fold"/>
</dbReference>
<dbReference type="RefSeq" id="WP_073194777.1">
    <property type="nucleotide sequence ID" value="NZ_FRBN01000002.1"/>
</dbReference>
<dbReference type="Proteomes" id="UP000184191">
    <property type="component" value="Unassembled WGS sequence"/>
</dbReference>
<reference evidence="3" key="1">
    <citation type="submission" date="2016-11" db="EMBL/GenBank/DDBJ databases">
        <authorList>
            <person name="Varghese N."/>
            <person name="Submissions S."/>
        </authorList>
    </citation>
    <scope>NUCLEOTIDE SEQUENCE [LARGE SCALE GENOMIC DNA]</scope>
    <source>
        <strain evidence="3">DSM 29327</strain>
    </source>
</reference>
<dbReference type="AlphaFoldDB" id="A0A1M6W233"/>
<dbReference type="Gene3D" id="3.40.50.1820">
    <property type="entry name" value="alpha/beta hydrolase"/>
    <property type="match status" value="1"/>
</dbReference>
<evidence type="ECO:0000313" key="3">
    <source>
        <dbReference type="Proteomes" id="UP000184191"/>
    </source>
</evidence>
<protein>
    <submittedName>
        <fullName evidence="2">Lysophospholipase, alpha-beta hydrolase superfamily</fullName>
    </submittedName>
</protein>
<dbReference type="OrthoDB" id="5416147at2"/>
<dbReference type="GO" id="GO:0016787">
    <property type="term" value="F:hydrolase activity"/>
    <property type="evidence" value="ECO:0007669"/>
    <property type="project" value="UniProtKB-KW"/>
</dbReference>
<dbReference type="STRING" id="1054996.SAMN05444414_10263"/>